<protein>
    <recommendedName>
        <fullName evidence="8">Acyl-[acyl-carrier-protein]--UDP-N-acetylglucosamine O-acyltransferase</fullName>
        <shortName evidence="8">UDP-N-acetylglucosamine acyltransferase</shortName>
        <ecNumber evidence="8">2.3.1.129</ecNumber>
    </recommendedName>
</protein>
<dbReference type="GO" id="GO:0016020">
    <property type="term" value="C:membrane"/>
    <property type="evidence" value="ECO:0007669"/>
    <property type="project" value="GOC"/>
</dbReference>
<keyword evidence="2 8" id="KW-0444">Lipid biosynthesis</keyword>
<comment type="subcellular location">
    <subcellularLocation>
        <location evidence="8">Cytoplasm</location>
    </subcellularLocation>
</comment>
<evidence type="ECO:0000256" key="7">
    <source>
        <dbReference type="ARBA" id="ARBA00023315"/>
    </source>
</evidence>
<dbReference type="NCBIfam" id="NF003657">
    <property type="entry name" value="PRK05289.1"/>
    <property type="match status" value="1"/>
</dbReference>
<keyword evidence="5 8" id="KW-0677">Repeat</keyword>
<keyword evidence="6 8" id="KW-0443">Lipid metabolism</keyword>
<dbReference type="Pfam" id="PF13720">
    <property type="entry name" value="Acetyltransf_11"/>
    <property type="match status" value="1"/>
</dbReference>
<keyword evidence="4 8" id="KW-0808">Transferase</keyword>
<dbReference type="InterPro" id="IPR011004">
    <property type="entry name" value="Trimer_LpxA-like_sf"/>
</dbReference>
<dbReference type="Pfam" id="PF00132">
    <property type="entry name" value="Hexapep"/>
    <property type="match status" value="2"/>
</dbReference>
<reference evidence="10 11" key="1">
    <citation type="submission" date="2019-11" db="EMBL/GenBank/DDBJ databases">
        <title>Comparative genomics of hydrocarbon-degrading Desulfosarcina strains.</title>
        <authorList>
            <person name="Watanabe M."/>
            <person name="Kojima H."/>
            <person name="Fukui M."/>
        </authorList>
    </citation>
    <scope>NUCLEOTIDE SEQUENCE [LARGE SCALE GENOMIC DNA]</scope>
    <source>
        <strain evidence="11">oXyS1</strain>
    </source>
</reference>
<comment type="similarity">
    <text evidence="8">Belongs to the transferase hexapeptide repeat family. LpxA subfamily.</text>
</comment>
<keyword evidence="3 8" id="KW-0441">Lipid A biosynthesis</keyword>
<proteinExistence type="inferred from homology"/>
<dbReference type="InterPro" id="IPR029098">
    <property type="entry name" value="Acetyltransf_C"/>
</dbReference>
<dbReference type="GO" id="GO:0005737">
    <property type="term" value="C:cytoplasm"/>
    <property type="evidence" value="ECO:0007669"/>
    <property type="project" value="UniProtKB-SubCell"/>
</dbReference>
<dbReference type="AlphaFoldDB" id="A0A5K8A824"/>
<dbReference type="GO" id="GO:0008780">
    <property type="term" value="F:acyl-[acyl-carrier-protein]-UDP-N-acetylglucosamine O-acyltransferase activity"/>
    <property type="evidence" value="ECO:0007669"/>
    <property type="project" value="UniProtKB-UniRule"/>
</dbReference>
<dbReference type="Proteomes" id="UP000422108">
    <property type="component" value="Chromosome"/>
</dbReference>
<evidence type="ECO:0000256" key="4">
    <source>
        <dbReference type="ARBA" id="ARBA00022679"/>
    </source>
</evidence>
<dbReference type="PIRSF" id="PIRSF000456">
    <property type="entry name" value="UDP-GlcNAc_acltr"/>
    <property type="match status" value="1"/>
</dbReference>
<dbReference type="GO" id="GO:0009245">
    <property type="term" value="P:lipid A biosynthetic process"/>
    <property type="evidence" value="ECO:0007669"/>
    <property type="project" value="UniProtKB-UniRule"/>
</dbReference>
<organism evidence="10 11">
    <name type="scientific">Desulfosarcina ovata subsp. ovata</name>
    <dbReference type="NCBI Taxonomy" id="2752305"/>
    <lineage>
        <taxon>Bacteria</taxon>
        <taxon>Pseudomonadati</taxon>
        <taxon>Thermodesulfobacteriota</taxon>
        <taxon>Desulfobacteria</taxon>
        <taxon>Desulfobacterales</taxon>
        <taxon>Desulfosarcinaceae</taxon>
        <taxon>Desulfosarcina</taxon>
    </lineage>
</organism>
<dbReference type="InterPro" id="IPR018357">
    <property type="entry name" value="Hexapep_transf_CS"/>
</dbReference>
<gene>
    <name evidence="8 10" type="primary">lpxA</name>
    <name evidence="10" type="ORF">DSCOOX_18190</name>
</gene>
<dbReference type="CDD" id="cd03351">
    <property type="entry name" value="LbH_UDP-GlcNAc_AT"/>
    <property type="match status" value="1"/>
</dbReference>
<evidence type="ECO:0000259" key="9">
    <source>
        <dbReference type="Pfam" id="PF13720"/>
    </source>
</evidence>
<evidence type="ECO:0000313" key="10">
    <source>
        <dbReference type="EMBL" id="BBO88639.1"/>
    </source>
</evidence>
<dbReference type="NCBIfam" id="TIGR01852">
    <property type="entry name" value="lipid_A_lpxA"/>
    <property type="match status" value="1"/>
</dbReference>
<keyword evidence="11" id="KW-1185">Reference proteome</keyword>
<evidence type="ECO:0000256" key="1">
    <source>
        <dbReference type="ARBA" id="ARBA00022490"/>
    </source>
</evidence>
<dbReference type="EMBL" id="AP021879">
    <property type="protein sequence ID" value="BBO88639.1"/>
    <property type="molecule type" value="Genomic_DNA"/>
</dbReference>
<evidence type="ECO:0000256" key="3">
    <source>
        <dbReference type="ARBA" id="ARBA00022556"/>
    </source>
</evidence>
<dbReference type="InterPro" id="IPR010137">
    <property type="entry name" value="Lipid_A_LpxA"/>
</dbReference>
<evidence type="ECO:0000256" key="5">
    <source>
        <dbReference type="ARBA" id="ARBA00022737"/>
    </source>
</evidence>
<comment type="pathway">
    <text evidence="8">Glycolipid biosynthesis; lipid IV(A) biosynthesis; lipid IV(A) from (3R)-3-hydroxytetradecanoyl-[acyl-carrier-protein] and UDP-N-acetyl-alpha-D-glucosamine: step 1/6.</text>
</comment>
<dbReference type="UniPathway" id="UPA00359">
    <property type="reaction ID" value="UER00477"/>
</dbReference>
<comment type="function">
    <text evidence="8">Involved in the biosynthesis of lipid A, a phosphorylated glycolipid that anchors the lipopolysaccharide to the outer membrane of the cell.</text>
</comment>
<dbReference type="PROSITE" id="PS00101">
    <property type="entry name" value="HEXAPEP_TRANSFERASES"/>
    <property type="match status" value="2"/>
</dbReference>
<keyword evidence="7 8" id="KW-0012">Acyltransferase</keyword>
<feature type="domain" description="UDP N-acetylglucosamine O-acyltransferase C-terminal" evidence="9">
    <location>
        <begin position="174"/>
        <end position="254"/>
    </location>
</feature>
<name>A0A5K8A824_9BACT</name>
<dbReference type="PANTHER" id="PTHR43480">
    <property type="entry name" value="ACYL-[ACYL-CARRIER-PROTEIN]--UDP-N-ACETYLGLUCOSAMINE O-ACYLTRANSFERASE"/>
    <property type="match status" value="1"/>
</dbReference>
<evidence type="ECO:0000256" key="2">
    <source>
        <dbReference type="ARBA" id="ARBA00022516"/>
    </source>
</evidence>
<dbReference type="InterPro" id="IPR037157">
    <property type="entry name" value="Acetyltransf_C_sf"/>
</dbReference>
<accession>A0A5K8A824</accession>
<dbReference type="Gene3D" id="1.20.1180.10">
    <property type="entry name" value="Udp N-acetylglucosamine O-acyltransferase, C-terminal domain"/>
    <property type="match status" value="1"/>
</dbReference>
<comment type="subunit">
    <text evidence="8">Homotrimer.</text>
</comment>
<evidence type="ECO:0000256" key="8">
    <source>
        <dbReference type="HAMAP-Rule" id="MF_00387"/>
    </source>
</evidence>
<dbReference type="PANTHER" id="PTHR43480:SF1">
    <property type="entry name" value="ACYL-[ACYL-CARRIER-PROTEIN]--UDP-N-ACETYLGLUCOSAMINE O-ACYLTRANSFERASE, MITOCHONDRIAL-RELATED"/>
    <property type="match status" value="1"/>
</dbReference>
<sequence>MIHPTSIVSPDATIGENVEIGAYSIIGPHVTIGKGTWIGPHVVIDPFVTIGPGCKIFQFAAIGAIPQDLKFGGEKSWVKIGANVTIREFVTIHRGTEPGGSVTELGEHCFLMAYTHIAHDCHVGKMVVLANNTTLAGHITIGNFATVGGLVAIHQFVRVGDYAFVGGKSAVVKDVPPYVIAAGDRAVLHGLNRVGLKRHGFSDQTLSALKKTYRILFRYGLTLNEAISRIHAEVEMVPEVKNFIGFIKASSRGVTR</sequence>
<evidence type="ECO:0000313" key="11">
    <source>
        <dbReference type="Proteomes" id="UP000422108"/>
    </source>
</evidence>
<evidence type="ECO:0000256" key="6">
    <source>
        <dbReference type="ARBA" id="ARBA00023098"/>
    </source>
</evidence>
<dbReference type="HAMAP" id="MF_00387">
    <property type="entry name" value="LpxA"/>
    <property type="match status" value="1"/>
</dbReference>
<dbReference type="RefSeq" id="WP_155309923.1">
    <property type="nucleotide sequence ID" value="NZ_AP021879.1"/>
</dbReference>
<dbReference type="Gene3D" id="2.160.10.10">
    <property type="entry name" value="Hexapeptide repeat proteins"/>
    <property type="match status" value="1"/>
</dbReference>
<dbReference type="SUPFAM" id="SSF51161">
    <property type="entry name" value="Trimeric LpxA-like enzymes"/>
    <property type="match status" value="1"/>
</dbReference>
<keyword evidence="1 8" id="KW-0963">Cytoplasm</keyword>
<dbReference type="EC" id="2.3.1.129" evidence="8"/>
<comment type="catalytic activity">
    <reaction evidence="8">
        <text>a (3R)-hydroxyacyl-[ACP] + UDP-N-acetyl-alpha-D-glucosamine = a UDP-3-O-[(3R)-3-hydroxyacyl]-N-acetyl-alpha-D-glucosamine + holo-[ACP]</text>
        <dbReference type="Rhea" id="RHEA:67812"/>
        <dbReference type="Rhea" id="RHEA-COMP:9685"/>
        <dbReference type="Rhea" id="RHEA-COMP:9945"/>
        <dbReference type="ChEBI" id="CHEBI:57705"/>
        <dbReference type="ChEBI" id="CHEBI:64479"/>
        <dbReference type="ChEBI" id="CHEBI:78827"/>
        <dbReference type="ChEBI" id="CHEBI:173225"/>
        <dbReference type="EC" id="2.3.1.129"/>
    </reaction>
</comment>
<dbReference type="InterPro" id="IPR001451">
    <property type="entry name" value="Hexapep"/>
</dbReference>